<dbReference type="KEGG" id="rpm:RSPPHO_00289"/>
<dbReference type="STRING" id="1150469.RSPPHO_00289"/>
<name>H6SN39_PARPM</name>
<accession>H6SN39</accession>
<dbReference type="HOGENOM" id="CLU_3221318_0_0_5"/>
<organism evidence="2 3">
    <name type="scientific">Pararhodospirillum photometricum DSM 122</name>
    <dbReference type="NCBI Taxonomy" id="1150469"/>
    <lineage>
        <taxon>Bacteria</taxon>
        <taxon>Pseudomonadati</taxon>
        <taxon>Pseudomonadota</taxon>
        <taxon>Alphaproteobacteria</taxon>
        <taxon>Rhodospirillales</taxon>
        <taxon>Rhodospirillaceae</taxon>
        <taxon>Pararhodospirillum</taxon>
    </lineage>
</organism>
<feature type="transmembrane region" description="Helical" evidence="1">
    <location>
        <begin position="12"/>
        <end position="32"/>
    </location>
</feature>
<protein>
    <submittedName>
        <fullName evidence="2">Uncharacterized protein</fullName>
    </submittedName>
</protein>
<gene>
    <name evidence="2" type="ORF">RSPPHO_00289</name>
</gene>
<evidence type="ECO:0000256" key="1">
    <source>
        <dbReference type="SAM" id="Phobius"/>
    </source>
</evidence>
<dbReference type="AlphaFoldDB" id="H6SN39"/>
<reference evidence="2 3" key="1">
    <citation type="submission" date="2012-02" db="EMBL/GenBank/DDBJ databases">
        <title>Shotgun genome sequence of Phaeospirillum photometricum DSM 122.</title>
        <authorList>
            <person name="Duquesne K."/>
            <person name="Sturgis J."/>
        </authorList>
    </citation>
    <scope>NUCLEOTIDE SEQUENCE [LARGE SCALE GENOMIC DNA]</scope>
    <source>
        <strain evidence="3">DSM122</strain>
    </source>
</reference>
<dbReference type="EMBL" id="HE663493">
    <property type="protein sequence ID" value="CCG06915.1"/>
    <property type="molecule type" value="Genomic_DNA"/>
</dbReference>
<keyword evidence="1" id="KW-0812">Transmembrane</keyword>
<keyword evidence="1" id="KW-1133">Transmembrane helix</keyword>
<keyword evidence="1" id="KW-0472">Membrane</keyword>
<sequence>MNLIILRLASLEVLLVKWLELVVSVNILLFILEMEKVVYIGVIW</sequence>
<keyword evidence="3" id="KW-1185">Reference proteome</keyword>
<dbReference type="Proteomes" id="UP000033220">
    <property type="component" value="Chromosome DSM 122"/>
</dbReference>
<dbReference type="PATRIC" id="fig|1150469.3.peg.346"/>
<evidence type="ECO:0000313" key="2">
    <source>
        <dbReference type="EMBL" id="CCG06915.1"/>
    </source>
</evidence>
<evidence type="ECO:0000313" key="3">
    <source>
        <dbReference type="Proteomes" id="UP000033220"/>
    </source>
</evidence>
<proteinExistence type="predicted"/>